<feature type="region of interest" description="Disordered" evidence="1">
    <location>
        <begin position="57"/>
        <end position="80"/>
    </location>
</feature>
<evidence type="ECO:0008006" key="4">
    <source>
        <dbReference type="Google" id="ProtNLM"/>
    </source>
</evidence>
<dbReference type="GO" id="GO:0046686">
    <property type="term" value="P:response to cadmium ion"/>
    <property type="evidence" value="ECO:0007669"/>
    <property type="project" value="InterPro"/>
</dbReference>
<evidence type="ECO:0000313" key="2">
    <source>
        <dbReference type="EMBL" id="PWK33456.1"/>
    </source>
</evidence>
<sequence length="145" mass="16007">MASAANPGSKKFSIKLSVSDSPAPVRRFFLIFLLLVLPFQFAWSAAVPYCQHEQQPARSHLGHHEHRHDASQQQDVKQHDATNDTKLLADADCDYCHVASTPLASITPSGVTTHERIPAAIAAVDRKIQSHVPEAPERPNWSRLA</sequence>
<dbReference type="EMBL" id="QGGT01000004">
    <property type="protein sequence ID" value="PWK33456.1"/>
    <property type="molecule type" value="Genomic_DNA"/>
</dbReference>
<keyword evidence="3" id="KW-1185">Reference proteome</keyword>
<evidence type="ECO:0000256" key="1">
    <source>
        <dbReference type="SAM" id="MobiDB-lite"/>
    </source>
</evidence>
<protein>
    <recommendedName>
        <fullName evidence="4">Cobalt-zinc-cadmium resistance protein</fullName>
    </recommendedName>
</protein>
<dbReference type="AlphaFoldDB" id="A0A316ENA0"/>
<dbReference type="Proteomes" id="UP000245754">
    <property type="component" value="Unassembled WGS sequence"/>
</dbReference>
<dbReference type="InterPro" id="IPR055013">
    <property type="entry name" value="CzcI"/>
</dbReference>
<gene>
    <name evidence="2" type="ORF">C7419_104131</name>
</gene>
<organism evidence="2 3">
    <name type="scientific">Cupriavidus plantarum</name>
    <dbReference type="NCBI Taxonomy" id="942865"/>
    <lineage>
        <taxon>Bacteria</taxon>
        <taxon>Pseudomonadati</taxon>
        <taxon>Pseudomonadota</taxon>
        <taxon>Betaproteobacteria</taxon>
        <taxon>Burkholderiales</taxon>
        <taxon>Burkholderiaceae</taxon>
        <taxon>Cupriavidus</taxon>
    </lineage>
</organism>
<name>A0A316ENA0_9BURK</name>
<accession>A0A316ENA0</accession>
<reference evidence="2 3" key="1">
    <citation type="submission" date="2018-05" db="EMBL/GenBank/DDBJ databases">
        <title>Genomic Encyclopedia of Type Strains, Phase IV (KMG-V): Genome sequencing to study the core and pangenomes of soil and plant-associated prokaryotes.</title>
        <authorList>
            <person name="Whitman W."/>
        </authorList>
    </citation>
    <scope>NUCLEOTIDE SEQUENCE [LARGE SCALE GENOMIC DNA]</scope>
    <source>
        <strain evidence="2 3">SLV-132</strain>
    </source>
</reference>
<proteinExistence type="predicted"/>
<dbReference type="NCBIfam" id="NF045614">
    <property type="entry name" value="efflu_CzcI_Cupr"/>
    <property type="match status" value="1"/>
</dbReference>
<evidence type="ECO:0000313" key="3">
    <source>
        <dbReference type="Proteomes" id="UP000245754"/>
    </source>
</evidence>
<comment type="caution">
    <text evidence="2">The sequence shown here is derived from an EMBL/GenBank/DDBJ whole genome shotgun (WGS) entry which is preliminary data.</text>
</comment>